<dbReference type="EMBL" id="BAHC01000110">
    <property type="protein sequence ID" value="GAB90591.1"/>
    <property type="molecule type" value="Genomic_DNA"/>
</dbReference>
<dbReference type="PANTHER" id="PTHR32114">
    <property type="entry name" value="ABC TRANSPORTER ABCH.3"/>
    <property type="match status" value="1"/>
</dbReference>
<evidence type="ECO:0000313" key="6">
    <source>
        <dbReference type="EMBL" id="GAB90591.1"/>
    </source>
</evidence>
<feature type="coiled-coil region" evidence="4">
    <location>
        <begin position="730"/>
        <end position="757"/>
    </location>
</feature>
<dbReference type="STRING" id="1108045.GORHZ_110_00030"/>
<proteinExistence type="inferred from homology"/>
<organism evidence="6 7">
    <name type="scientific">Gordonia rhizosphera NBRC 16068</name>
    <dbReference type="NCBI Taxonomy" id="1108045"/>
    <lineage>
        <taxon>Bacteria</taxon>
        <taxon>Bacillati</taxon>
        <taxon>Actinomycetota</taxon>
        <taxon>Actinomycetes</taxon>
        <taxon>Mycobacteriales</taxon>
        <taxon>Gordoniaceae</taxon>
        <taxon>Gordonia</taxon>
    </lineage>
</organism>
<evidence type="ECO:0000256" key="1">
    <source>
        <dbReference type="ARBA" id="ARBA00006930"/>
    </source>
</evidence>
<evidence type="ECO:0000313" key="7">
    <source>
        <dbReference type="Proteomes" id="UP000008363"/>
    </source>
</evidence>
<dbReference type="InterPro" id="IPR027417">
    <property type="entry name" value="P-loop_NTPase"/>
</dbReference>
<feature type="coiled-coil region" evidence="4">
    <location>
        <begin position="551"/>
        <end position="578"/>
    </location>
</feature>
<comment type="subunit">
    <text evidence="2">Heterodimer of SbcC and SbcD.</text>
</comment>
<dbReference type="PANTHER" id="PTHR32114:SF2">
    <property type="entry name" value="ABC TRANSPORTER ABCH.3"/>
    <property type="match status" value="1"/>
</dbReference>
<keyword evidence="7" id="KW-1185">Reference proteome</keyword>
<dbReference type="SUPFAM" id="SSF52540">
    <property type="entry name" value="P-loop containing nucleoside triphosphate hydrolases"/>
    <property type="match status" value="1"/>
</dbReference>
<sequence>MRPILLELDGFASYRTKATVDFRDTDFFVLVGPTGSGKSTVIDAMVFALYGTVPRWDDRNAVAPALAPTVNRAVVRLIFDAGGKRYAAMRDVRRSGGKNPTVTIKEGRLEQFVSDEALGGRDDDVVTLATGREVNGAVERILGLNFGQFTQSVALPQGEFAQFLHATDGERQAILKNLLGYTVYDRIQRAAFNKAADADTRADTLAEQLKGFVDATEAHVDAAARSVEQLHTLREHVTAVALPALRSAFEAASTAQSARDRAAAEGDQLLAVVRPDGVEALDAQKRTATVEADAAVTAKQRIEGQDTEIRAALRALRPRHELELVLAHWRELGEVEERLPVLAGAAETAKASRENAAGDRDTSEAAVGLARDAARKAAAAADEYEEQLGTARGRLTLLAELRAPDDIVVIAGAMRDATELLTAESARLTECETKQQDVTDELDRLPGSGVLSLADSTAGQILAVIAQDIEEAPERSATYAAAESALRVADSAANGLTVADQALRAAEHANQAVALRADLREGDDCPVCGQRITELPFSADEVDLATAQATVQKARTHAKEAATEAARLDEQLHKATAVREERLQGCEAARSTLVEHLADLGIDQPWRALDNPVDPDTLATLADDGTAARRLIAQAVGRRTATEAKRREADAAVAAARDAVQTATKALEVTHQQARHSQTALHACRDTVSALDPPRIEDVDIVTAWRQLTDWAQFKSHRVEGEVESLVPQAGEARTAANRALQQLDAAENQAQAAQAAFTAAAVAEEKAHTKLGVIQDRNIELIKLLADAPAAEDAGAERDKVVELERRREDIDAQLEQARATTTRARELVDAAEAAIRSSWEQLRRVRDPLASFDAPEVTEADLVASWDQLLAWATGAAAARAARVAAEEAALRDAESQAASATTALADQLSENAVEFDSAISPTELADQAPAAVAAAEATAKSALQHARERLRQSERMQTEMQSFRESAAVARMLSNLMRANQFPRWLIASALDALLHDASTILLELTGGQFELTRDERDLLVLDHNDADMPRPVKTLSGGETFQASLALALALSQQVTALSASGASKLESIFLDEGFGTLDEATLEVVASTLENLAASKSRMVGVITHVPALAERIPVRFQVNRDSAGSHIERLQG</sequence>
<comment type="caution">
    <text evidence="6">The sequence shown here is derived from an EMBL/GenBank/DDBJ whole genome shotgun (WGS) entry which is preliminary data.</text>
</comment>
<accession>K6WA03</accession>
<protein>
    <recommendedName>
        <fullName evidence="3">Nuclease SbcCD subunit C</fullName>
    </recommendedName>
</protein>
<dbReference type="Proteomes" id="UP000008363">
    <property type="component" value="Unassembled WGS sequence"/>
</dbReference>
<feature type="domain" description="Rad50/SbcC-type AAA" evidence="5">
    <location>
        <begin position="6"/>
        <end position="210"/>
    </location>
</feature>
<dbReference type="RefSeq" id="WP_006333480.1">
    <property type="nucleotide sequence ID" value="NZ_BAHC01000110.1"/>
</dbReference>
<comment type="similarity">
    <text evidence="1">Belongs to the SMC family. SbcC subfamily.</text>
</comment>
<dbReference type="eggNOG" id="COG0419">
    <property type="taxonomic scope" value="Bacteria"/>
</dbReference>
<evidence type="ECO:0000256" key="3">
    <source>
        <dbReference type="ARBA" id="ARBA00013368"/>
    </source>
</evidence>
<dbReference type="Pfam" id="PF13476">
    <property type="entry name" value="AAA_23"/>
    <property type="match status" value="1"/>
</dbReference>
<name>K6WA03_9ACTN</name>
<feature type="coiled-coil region" evidence="4">
    <location>
        <begin position="802"/>
        <end position="836"/>
    </location>
</feature>
<dbReference type="AlphaFoldDB" id="K6WA03"/>
<gene>
    <name evidence="6" type="ORF">GORHZ_110_00030</name>
</gene>
<evidence type="ECO:0000256" key="2">
    <source>
        <dbReference type="ARBA" id="ARBA00011322"/>
    </source>
</evidence>
<dbReference type="OrthoDB" id="9795626at2"/>
<dbReference type="Gene3D" id="3.40.50.300">
    <property type="entry name" value="P-loop containing nucleotide triphosphate hydrolases"/>
    <property type="match status" value="2"/>
</dbReference>
<reference evidence="6 7" key="1">
    <citation type="submission" date="2012-08" db="EMBL/GenBank/DDBJ databases">
        <title>Whole genome shotgun sequence of Gordonia rhizosphera NBRC 16068.</title>
        <authorList>
            <person name="Takarada H."/>
            <person name="Isaki S."/>
            <person name="Hosoyama A."/>
            <person name="Tsuchikane K."/>
            <person name="Katsumata H."/>
            <person name="Baba S."/>
            <person name="Ohji S."/>
            <person name="Yamazaki S."/>
            <person name="Fujita N."/>
        </authorList>
    </citation>
    <scope>NUCLEOTIDE SEQUENCE [LARGE SCALE GENOMIC DNA]</scope>
    <source>
        <strain evidence="6 7">NBRC 16068</strain>
    </source>
</reference>
<dbReference type="InterPro" id="IPR038729">
    <property type="entry name" value="Rad50/SbcC_AAA"/>
</dbReference>
<dbReference type="Pfam" id="PF13558">
    <property type="entry name" value="SbcC_Walker_B"/>
    <property type="match status" value="1"/>
</dbReference>
<evidence type="ECO:0000256" key="4">
    <source>
        <dbReference type="SAM" id="Coils"/>
    </source>
</evidence>
<dbReference type="GO" id="GO:0006302">
    <property type="term" value="P:double-strand break repair"/>
    <property type="evidence" value="ECO:0007669"/>
    <property type="project" value="InterPro"/>
</dbReference>
<dbReference type="GO" id="GO:0016887">
    <property type="term" value="F:ATP hydrolysis activity"/>
    <property type="evidence" value="ECO:0007669"/>
    <property type="project" value="InterPro"/>
</dbReference>
<keyword evidence="4" id="KW-0175">Coiled coil</keyword>
<evidence type="ECO:0000259" key="5">
    <source>
        <dbReference type="Pfam" id="PF13476"/>
    </source>
</evidence>